<dbReference type="AlphaFoldDB" id="A0A8H9K5I8"/>
<protein>
    <submittedName>
        <fullName evidence="1">Uncharacterized protein</fullName>
    </submittedName>
</protein>
<reference evidence="1" key="2">
    <citation type="submission" date="2019-01" db="EMBL/GenBank/DDBJ databases">
        <authorList>
            <consortium name="NCBI Pathogen Detection Project"/>
        </authorList>
    </citation>
    <scope>NUCLEOTIDE SEQUENCE</scope>
    <source>
        <strain evidence="1">BCW_3452</strain>
    </source>
</reference>
<proteinExistence type="predicted"/>
<gene>
    <name evidence="1" type="ORF">I7730_00220</name>
</gene>
<evidence type="ECO:0000313" key="1">
    <source>
        <dbReference type="EMBL" id="HAS8538223.1"/>
    </source>
</evidence>
<dbReference type="Proteomes" id="UP000863257">
    <property type="component" value="Unassembled WGS sequence"/>
</dbReference>
<name>A0A8H9K5I8_VIBVL</name>
<organism evidence="1">
    <name type="scientific">Vibrio vulnificus</name>
    <dbReference type="NCBI Taxonomy" id="672"/>
    <lineage>
        <taxon>Bacteria</taxon>
        <taxon>Pseudomonadati</taxon>
        <taxon>Pseudomonadota</taxon>
        <taxon>Gammaproteobacteria</taxon>
        <taxon>Vibrionales</taxon>
        <taxon>Vibrionaceae</taxon>
        <taxon>Vibrio</taxon>
    </lineage>
</organism>
<accession>A0A8H9K5I8</accession>
<dbReference type="EMBL" id="DACRBY010000001">
    <property type="protein sequence ID" value="HAS8538223.1"/>
    <property type="molecule type" value="Genomic_DNA"/>
</dbReference>
<reference evidence="1" key="1">
    <citation type="journal article" date="2018" name="Genome Biol.">
        <title>SKESA: strategic k-mer extension for scrupulous assemblies.</title>
        <authorList>
            <person name="Souvorov A."/>
            <person name="Agarwala R."/>
            <person name="Lipman D.J."/>
        </authorList>
    </citation>
    <scope>NUCLEOTIDE SEQUENCE</scope>
    <source>
        <strain evidence="1">BCW_3452</strain>
    </source>
</reference>
<sequence>MCGSFLHTVSHSPPRFRLLQLTTLSPKFTDLNVSLQFGFGGWTVDLLTSELEEKDETAPDSWTSEFEPFCSNELSPITELLLSRVLALTDKAHKHKIGIKIFIDVFLSMIHIMTVDSQLRQ</sequence>
<comment type="caution">
    <text evidence="1">The sequence shown here is derived from an EMBL/GenBank/DDBJ whole genome shotgun (WGS) entry which is preliminary data.</text>
</comment>